<dbReference type="RefSeq" id="WP_179407265.1">
    <property type="nucleotide sequence ID" value="NZ_BMGF01000002.1"/>
</dbReference>
<accession>A0A7Y9XYG1</accession>
<gene>
    <name evidence="1" type="ORF">FHS75_001732</name>
</gene>
<protein>
    <submittedName>
        <fullName evidence="1">Uncharacterized protein</fullName>
    </submittedName>
</protein>
<comment type="caution">
    <text evidence="1">The sequence shown here is derived from an EMBL/GenBank/DDBJ whole genome shotgun (WGS) entry which is preliminary data.</text>
</comment>
<proteinExistence type="predicted"/>
<sequence length="71" mass="7975">MKVTVRVTRKGQELVSIVQPIESDGTPATTDIWVEAICMAAQACKTNAFINETLLDDDTVVEFSIQRQERY</sequence>
<keyword evidence="2" id="KW-1185">Reference proteome</keyword>
<dbReference type="AlphaFoldDB" id="A0A7Y9XYG1"/>
<evidence type="ECO:0000313" key="2">
    <source>
        <dbReference type="Proteomes" id="UP000522081"/>
    </source>
</evidence>
<dbReference type="EMBL" id="JACBZF010000002">
    <property type="protein sequence ID" value="NYH95413.1"/>
    <property type="molecule type" value="Genomic_DNA"/>
</dbReference>
<dbReference type="Proteomes" id="UP000522081">
    <property type="component" value="Unassembled WGS sequence"/>
</dbReference>
<reference evidence="1 2" key="1">
    <citation type="submission" date="2020-07" db="EMBL/GenBank/DDBJ databases">
        <title>Genomic Encyclopedia of Type Strains, Phase IV (KMG-IV): sequencing the most valuable type-strain genomes for metagenomic binning, comparative biology and taxonomic classification.</title>
        <authorList>
            <person name="Goeker M."/>
        </authorList>
    </citation>
    <scope>NUCLEOTIDE SEQUENCE [LARGE SCALE GENOMIC DNA]</scope>
    <source>
        <strain evidence="1 2">DSM 29043</strain>
    </source>
</reference>
<evidence type="ECO:0000313" key="1">
    <source>
        <dbReference type="EMBL" id="NYH95413.1"/>
    </source>
</evidence>
<organism evidence="1 2">
    <name type="scientific">Novosphingobium marinum</name>
    <dbReference type="NCBI Taxonomy" id="1514948"/>
    <lineage>
        <taxon>Bacteria</taxon>
        <taxon>Pseudomonadati</taxon>
        <taxon>Pseudomonadota</taxon>
        <taxon>Alphaproteobacteria</taxon>
        <taxon>Sphingomonadales</taxon>
        <taxon>Sphingomonadaceae</taxon>
        <taxon>Novosphingobium</taxon>
    </lineage>
</organism>
<name>A0A7Y9XYG1_9SPHN</name>